<comment type="caution">
    <text evidence="1">The sequence shown here is derived from an EMBL/GenBank/DDBJ whole genome shotgun (WGS) entry which is preliminary data.</text>
</comment>
<protein>
    <submittedName>
        <fullName evidence="1">Uncharacterized protein</fullName>
    </submittedName>
</protein>
<dbReference type="SUPFAM" id="SSF51735">
    <property type="entry name" value="NAD(P)-binding Rossmann-fold domains"/>
    <property type="match status" value="1"/>
</dbReference>
<dbReference type="GO" id="GO:0016646">
    <property type="term" value="F:oxidoreductase activity, acting on the CH-NH group of donors, NAD or NADP as acceptor"/>
    <property type="evidence" value="ECO:0007669"/>
    <property type="project" value="TreeGrafter"/>
</dbReference>
<dbReference type="Gene3D" id="3.40.50.720">
    <property type="entry name" value="NAD(P)-binding Rossmann-like Domain"/>
    <property type="match status" value="1"/>
</dbReference>
<dbReference type="PANTHER" id="PTHR43355">
    <property type="entry name" value="FLAVIN REDUCTASE (NADPH)"/>
    <property type="match status" value="1"/>
</dbReference>
<organism evidence="1 2">
    <name type="scientific">Mycobacterium talmoniae</name>
    <dbReference type="NCBI Taxonomy" id="1858794"/>
    <lineage>
        <taxon>Bacteria</taxon>
        <taxon>Bacillati</taxon>
        <taxon>Actinomycetota</taxon>
        <taxon>Actinomycetes</taxon>
        <taxon>Mycobacteriales</taxon>
        <taxon>Mycobacteriaceae</taxon>
        <taxon>Mycobacterium</taxon>
    </lineage>
</organism>
<dbReference type="AlphaFoldDB" id="A0A2S8BN13"/>
<evidence type="ECO:0000313" key="1">
    <source>
        <dbReference type="EMBL" id="PQM48035.1"/>
    </source>
</evidence>
<dbReference type="InterPro" id="IPR036291">
    <property type="entry name" value="NAD(P)-bd_dom_sf"/>
</dbReference>
<name>A0A2S8BN13_9MYCO</name>
<sequence>MALRDAAQRDRTPVALMRGVGRAAAGADARLVAMGGAGSLRTAAGVDLVDTPGFPEVAKPESLGFRAALHDLVDSAPADLVWTVVSPPPAIEIDSPRTGAYRTADDDLLIDAEGASRISVADLAVAVVDEVENPKHPRRRFAVGY</sequence>
<evidence type="ECO:0000313" key="2">
    <source>
        <dbReference type="Proteomes" id="UP000238296"/>
    </source>
</evidence>
<gene>
    <name evidence="1" type="ORF">C1Y40_01858</name>
</gene>
<accession>A0A2S8BN13</accession>
<dbReference type="InterPro" id="IPR051606">
    <property type="entry name" value="Polyketide_Oxido-like"/>
</dbReference>
<proteinExistence type="predicted"/>
<dbReference type="Proteomes" id="UP000238296">
    <property type="component" value="Unassembled WGS sequence"/>
</dbReference>
<reference evidence="1 2" key="1">
    <citation type="journal article" date="2017" name="Int. J. Syst. Evol. Microbiol.">
        <title>Mycobacterium talmoniae sp. nov., a slowly growing mycobacterium isolated from human respiratory samples.</title>
        <authorList>
            <person name="Davidson R.M."/>
            <person name="DeGroote M.A."/>
            <person name="Marola J.L."/>
            <person name="Buss S."/>
            <person name="Jones V."/>
            <person name="McNeil M.R."/>
            <person name="Freifeld A.G."/>
            <person name="Elaine Epperson L."/>
            <person name="Hasan N.A."/>
            <person name="Jackson M."/>
            <person name="Iwen P.C."/>
            <person name="Salfinger M."/>
            <person name="Strong M."/>
        </authorList>
    </citation>
    <scope>NUCLEOTIDE SEQUENCE [LARGE SCALE GENOMIC DNA]</scope>
    <source>
        <strain evidence="1 2">ATCC BAA-2683</strain>
    </source>
</reference>
<dbReference type="PANTHER" id="PTHR43355:SF2">
    <property type="entry name" value="FLAVIN REDUCTASE (NADPH)"/>
    <property type="match status" value="1"/>
</dbReference>
<dbReference type="EMBL" id="PPEA01000254">
    <property type="protein sequence ID" value="PQM48035.1"/>
    <property type="molecule type" value="Genomic_DNA"/>
</dbReference>